<name>A0A0C2SVI4_AMAMK</name>
<accession>A0A0C2SVI4</accession>
<keyword evidence="2" id="KW-0732">Signal</keyword>
<keyword evidence="4" id="KW-1185">Reference proteome</keyword>
<feature type="region of interest" description="Disordered" evidence="1">
    <location>
        <begin position="45"/>
        <end position="247"/>
    </location>
</feature>
<organism evidence="3 4">
    <name type="scientific">Amanita muscaria (strain Koide BX008)</name>
    <dbReference type="NCBI Taxonomy" id="946122"/>
    <lineage>
        <taxon>Eukaryota</taxon>
        <taxon>Fungi</taxon>
        <taxon>Dikarya</taxon>
        <taxon>Basidiomycota</taxon>
        <taxon>Agaricomycotina</taxon>
        <taxon>Agaricomycetes</taxon>
        <taxon>Agaricomycetidae</taxon>
        <taxon>Agaricales</taxon>
        <taxon>Pluteineae</taxon>
        <taxon>Amanitaceae</taxon>
        <taxon>Amanita</taxon>
    </lineage>
</organism>
<reference evidence="3 4" key="1">
    <citation type="submission" date="2014-04" db="EMBL/GenBank/DDBJ databases">
        <title>Evolutionary Origins and Diversification of the Mycorrhizal Mutualists.</title>
        <authorList>
            <consortium name="DOE Joint Genome Institute"/>
            <consortium name="Mycorrhizal Genomics Consortium"/>
            <person name="Kohler A."/>
            <person name="Kuo A."/>
            <person name="Nagy L.G."/>
            <person name="Floudas D."/>
            <person name="Copeland A."/>
            <person name="Barry K.W."/>
            <person name="Cichocki N."/>
            <person name="Veneault-Fourrey C."/>
            <person name="LaButti K."/>
            <person name="Lindquist E.A."/>
            <person name="Lipzen A."/>
            <person name="Lundell T."/>
            <person name="Morin E."/>
            <person name="Murat C."/>
            <person name="Riley R."/>
            <person name="Ohm R."/>
            <person name="Sun H."/>
            <person name="Tunlid A."/>
            <person name="Henrissat B."/>
            <person name="Grigoriev I.V."/>
            <person name="Hibbett D.S."/>
            <person name="Martin F."/>
        </authorList>
    </citation>
    <scope>NUCLEOTIDE SEQUENCE [LARGE SCALE GENOMIC DNA]</scope>
    <source>
        <strain evidence="3 4">Koide BX008</strain>
    </source>
</reference>
<feature type="compositionally biased region" description="Basic and acidic residues" evidence="1">
    <location>
        <begin position="129"/>
        <end position="139"/>
    </location>
</feature>
<dbReference type="EMBL" id="KN818348">
    <property type="protein sequence ID" value="KIL58069.1"/>
    <property type="molecule type" value="Genomic_DNA"/>
</dbReference>
<dbReference type="AlphaFoldDB" id="A0A0C2SVI4"/>
<evidence type="ECO:0000256" key="1">
    <source>
        <dbReference type="SAM" id="MobiDB-lite"/>
    </source>
</evidence>
<evidence type="ECO:0000313" key="3">
    <source>
        <dbReference type="EMBL" id="KIL58069.1"/>
    </source>
</evidence>
<dbReference type="Proteomes" id="UP000054549">
    <property type="component" value="Unassembled WGS sequence"/>
</dbReference>
<evidence type="ECO:0000313" key="4">
    <source>
        <dbReference type="Proteomes" id="UP000054549"/>
    </source>
</evidence>
<dbReference type="InParanoid" id="A0A0C2SVI4"/>
<sequence length="247" mass="26742">MRFSTVVISSAFVLAGMSTARPVGSDFEVEARAFDEESELYARGGAMSKLTGKKKDKLPSYHTASRDPPPHYEGSPNHVPHLDSFRTETDYSHNHKSPAGTSGHRRRSYYPSNDYELVARGHGPSKIGGGDKERKDGKPPKYKVVAKDPVPPYEGSPDHVPFLDSFQTETDYSNNPKTPSGTQARPHGSQSGHHPGHPGQPGHPGHPGHAGQHSHPGKPGKPGHPGNSHPRPGSSHGHGRRSFYDLD</sequence>
<feature type="signal peptide" evidence="2">
    <location>
        <begin position="1"/>
        <end position="20"/>
    </location>
</feature>
<evidence type="ECO:0000256" key="2">
    <source>
        <dbReference type="SAM" id="SignalP"/>
    </source>
</evidence>
<proteinExistence type="predicted"/>
<feature type="chain" id="PRO_5002172025" evidence="2">
    <location>
        <begin position="21"/>
        <end position="247"/>
    </location>
</feature>
<feature type="compositionally biased region" description="Polar residues" evidence="1">
    <location>
        <begin position="165"/>
        <end position="183"/>
    </location>
</feature>
<gene>
    <name evidence="3" type="ORF">M378DRAFT_27734</name>
</gene>
<dbReference type="HOGENOM" id="CLU_098334_0_0_1"/>
<feature type="compositionally biased region" description="Basic and acidic residues" evidence="1">
    <location>
        <begin position="80"/>
        <end position="93"/>
    </location>
</feature>
<protein>
    <submittedName>
        <fullName evidence="3">Uncharacterized protein</fullName>
    </submittedName>
</protein>